<reference evidence="2" key="1">
    <citation type="submission" date="2016-10" db="EMBL/GenBank/DDBJ databases">
        <authorList>
            <person name="Varghese N."/>
            <person name="Submissions S."/>
        </authorList>
    </citation>
    <scope>NUCLEOTIDE SEQUENCE [LARGE SCALE GENOMIC DNA]</scope>
    <source>
        <strain evidence="2">S9</strain>
    </source>
</reference>
<evidence type="ECO:0000313" key="2">
    <source>
        <dbReference type="Proteomes" id="UP000198571"/>
    </source>
</evidence>
<dbReference type="OrthoDB" id="1631118at2"/>
<gene>
    <name evidence="1" type="ORF">SAMN05518684_107179</name>
</gene>
<dbReference type="AlphaFoldDB" id="A0A1H9UG17"/>
<evidence type="ECO:0000313" key="1">
    <source>
        <dbReference type="EMBL" id="SES08114.1"/>
    </source>
</evidence>
<dbReference type="EMBL" id="FOGT01000007">
    <property type="protein sequence ID" value="SES08114.1"/>
    <property type="molecule type" value="Genomic_DNA"/>
</dbReference>
<dbReference type="Proteomes" id="UP000198571">
    <property type="component" value="Unassembled WGS sequence"/>
</dbReference>
<dbReference type="RefSeq" id="WP_093051593.1">
    <property type="nucleotide sequence ID" value="NZ_FOGT01000007.1"/>
</dbReference>
<dbReference type="STRING" id="1601833.SAMN05518684_107179"/>
<keyword evidence="2" id="KW-1185">Reference proteome</keyword>
<name>A0A1H9UG17_9BACI</name>
<sequence>MKLFQMKSKPHGKERLEEFLEKGYVAIGWPGIGDLSGVSKQELKERLEKKYGYQGQQLGTYLGAVNAFVNTMDKNDLVLISDGEYAHLGIVGSYEYEKDYDNDEYGICHQREVKWTATINKDELPENVTELLRNRGTITQFKHPVESAGLDRYLTSKETLSVETLEKALSIVEKELNSKDLDRRFNAAVELLRFVK</sequence>
<proteinExistence type="predicted"/>
<accession>A0A1H9UG17</accession>
<protein>
    <submittedName>
        <fullName evidence="1">Uncharacterized protein</fullName>
    </submittedName>
</protein>
<organism evidence="1 2">
    <name type="scientific">Salipaludibacillus aurantiacus</name>
    <dbReference type="NCBI Taxonomy" id="1601833"/>
    <lineage>
        <taxon>Bacteria</taxon>
        <taxon>Bacillati</taxon>
        <taxon>Bacillota</taxon>
        <taxon>Bacilli</taxon>
        <taxon>Bacillales</taxon>
        <taxon>Bacillaceae</taxon>
    </lineage>
</organism>